<evidence type="ECO:0000313" key="2">
    <source>
        <dbReference type="EMBL" id="XAU15946.1"/>
    </source>
</evidence>
<keyword evidence="1" id="KW-0732">Signal</keyword>
<gene>
    <name evidence="2" type="ORF">WCY31_04385</name>
</gene>
<organism evidence="2 3">
    <name type="scientific">Sulfurimonas diazotrophicus</name>
    <dbReference type="NCBI Taxonomy" id="3131939"/>
    <lineage>
        <taxon>Bacteria</taxon>
        <taxon>Pseudomonadati</taxon>
        <taxon>Campylobacterota</taxon>
        <taxon>Epsilonproteobacteria</taxon>
        <taxon>Campylobacterales</taxon>
        <taxon>Sulfurimonadaceae</taxon>
        <taxon>Sulfurimonas</taxon>
    </lineage>
</organism>
<dbReference type="PROSITE" id="PS51257">
    <property type="entry name" value="PROKAR_LIPOPROTEIN"/>
    <property type="match status" value="1"/>
</dbReference>
<evidence type="ECO:0000256" key="1">
    <source>
        <dbReference type="SAM" id="SignalP"/>
    </source>
</evidence>
<dbReference type="RefSeq" id="WP_345973317.1">
    <property type="nucleotide sequence ID" value="NZ_CP147920.1"/>
</dbReference>
<keyword evidence="3" id="KW-1185">Reference proteome</keyword>
<feature type="chain" id="PRO_5047353816" evidence="1">
    <location>
        <begin position="22"/>
        <end position="699"/>
    </location>
</feature>
<accession>A0ABZ3HCE9</accession>
<evidence type="ECO:0000313" key="3">
    <source>
        <dbReference type="Proteomes" id="UP001447842"/>
    </source>
</evidence>
<feature type="signal peptide" evidence="1">
    <location>
        <begin position="1"/>
        <end position="21"/>
    </location>
</feature>
<dbReference type="EMBL" id="CP147920">
    <property type="protein sequence ID" value="XAU15946.1"/>
    <property type="molecule type" value="Genomic_DNA"/>
</dbReference>
<dbReference type="Proteomes" id="UP001447842">
    <property type="component" value="Chromosome"/>
</dbReference>
<reference evidence="2 3" key="1">
    <citation type="submission" date="2024-03" db="EMBL/GenBank/DDBJ databases">
        <title>Sulfurimonas sp. HSL3-1.</title>
        <authorList>
            <person name="Wang S."/>
        </authorList>
    </citation>
    <scope>NUCLEOTIDE SEQUENCE [LARGE SCALE GENOMIC DNA]</scope>
    <source>
        <strain evidence="2 3">HSL3-1</strain>
    </source>
</reference>
<name>A0ABZ3HCE9_9BACT</name>
<protein>
    <submittedName>
        <fullName evidence="2">Uncharacterized protein</fullName>
    </submittedName>
</protein>
<sequence>MNRRKFLSTSAIALYSLPAINLLSGCGGSGGGTALSPIDRRVALLQAAKTQNDSTVAEIENLLGGLTGTYASPLRTTAQPTPDDISSFFAATTPTLPADSPLNALFFQSDETESMWRKYETYGSLAHQQFGHQYVKLLATMRLFDYQNRPQETAQSAPDVAAASAHYRTAAETPSEFSDFDNLLAKLKAAAGDALQYIFDAIRIAMNGFFNYLKSLFDNGDARALLYATLTYFAVDKLLKIIADKTAADLSFESNSDTLLSFAKMAIAAVALMGLFSLEKLAAAGTAAVSPASAGTMTSDETLQMETFLGSVSVQSALVALMFKVVGGAVSTVIGTAKTHSEALLASLQDGYDPATEHYTLSAEQQASLDTLKKRSVSLAVISVVVRQLFTMLSAHAVTTEGVVQEGFAEGSDAETFVTLFGAGALPQTDAFTTYTREMQGVLKSGTVYTTESASYFDQLRDLLDNGASWRDLFDLIATMSVTFSTQASDFASQTETDAFAFASHLADLAYSFTAQTASDAYDFATHMADLAYSFTMDIEEDAYQFAMKGMEFGYLFASRGEEVGIMADRILWMAVQIGQMADRIGEMADRIVYTEQLIVYTEMLILDFGLLIYDGMKTITNLMLTGMALILDREWYTPAAEDQIVTVVAGTMEQMMANMQEYALAVLDNQSLLREITLSALEWVATHTAQASDANATV</sequence>
<proteinExistence type="predicted"/>